<dbReference type="EMBL" id="FWZT01000003">
    <property type="protein sequence ID" value="SMF02444.1"/>
    <property type="molecule type" value="Genomic_DNA"/>
</dbReference>
<accession>A0A1Y6BGU1</accession>
<dbReference type="InterPro" id="IPR005560">
    <property type="entry name" value="Csp_YhjQ"/>
</dbReference>
<dbReference type="Gene3D" id="1.20.1270.360">
    <property type="match status" value="1"/>
</dbReference>
<organism evidence="1 2">
    <name type="scientific">Pseudobacteriovorax antillogorgiicola</name>
    <dbReference type="NCBI Taxonomy" id="1513793"/>
    <lineage>
        <taxon>Bacteria</taxon>
        <taxon>Pseudomonadati</taxon>
        <taxon>Bdellovibrionota</taxon>
        <taxon>Oligoflexia</taxon>
        <taxon>Oligoflexales</taxon>
        <taxon>Pseudobacteriovoracaceae</taxon>
        <taxon>Pseudobacteriovorax</taxon>
    </lineage>
</organism>
<dbReference type="AlphaFoldDB" id="A0A1Y6BGU1"/>
<reference evidence="2" key="1">
    <citation type="submission" date="2017-04" db="EMBL/GenBank/DDBJ databases">
        <authorList>
            <person name="Varghese N."/>
            <person name="Submissions S."/>
        </authorList>
    </citation>
    <scope>NUCLEOTIDE SEQUENCE [LARGE SCALE GENOMIC DNA]</scope>
    <source>
        <strain evidence="2">RKEM611</strain>
    </source>
</reference>
<dbReference type="RefSeq" id="WP_132315893.1">
    <property type="nucleotide sequence ID" value="NZ_FWZT01000003.1"/>
</dbReference>
<dbReference type="PANTHER" id="PTHR37310">
    <property type="entry name" value="CYTOPLASMIC PROTEIN-RELATED"/>
    <property type="match status" value="1"/>
</dbReference>
<dbReference type="Pfam" id="PF03860">
    <property type="entry name" value="Csp"/>
    <property type="match status" value="1"/>
</dbReference>
<gene>
    <name evidence="1" type="ORF">SAMN06296036_103264</name>
</gene>
<evidence type="ECO:0000313" key="1">
    <source>
        <dbReference type="EMBL" id="SMF02444.1"/>
    </source>
</evidence>
<dbReference type="NCBIfam" id="TIGR04401">
    <property type="entry name" value="TAT_Cys_rich"/>
    <property type="match status" value="1"/>
</dbReference>
<dbReference type="PANTHER" id="PTHR37310:SF1">
    <property type="entry name" value="CYTOPLASMIC PROTEIN"/>
    <property type="match status" value="1"/>
</dbReference>
<dbReference type="STRING" id="1513793.SAMN06296036_103264"/>
<dbReference type="Proteomes" id="UP000192907">
    <property type="component" value="Unassembled WGS sequence"/>
</dbReference>
<keyword evidence="2" id="KW-1185">Reference proteome</keyword>
<evidence type="ECO:0000313" key="2">
    <source>
        <dbReference type="Proteomes" id="UP000192907"/>
    </source>
</evidence>
<name>A0A1Y6BGU1_9BACT</name>
<proteinExistence type="predicted"/>
<dbReference type="OrthoDB" id="5396211at2"/>
<sequence>MDRRTFVAGAGALAGTVASSTLMAKNDHHHHHGKSRVWTKAEKNLVSVGESCVSSGKICTSHCIDQLMSGNTKMAECHQSVLNMTEVVQTMVNTIIHGGGSKKSQKALAETCILYCEDCKKSCEVHVKHHKECKDCAESCDECIKACQMYLKA</sequence>
<protein>
    <submittedName>
        <fullName evidence="1">Twin-arginine translocation signal/Cys-rich four helix bundle protein</fullName>
    </submittedName>
</protein>
<dbReference type="InterPro" id="IPR030913">
    <property type="entry name" value="Csp1_Cys_rich"/>
</dbReference>